<dbReference type="AlphaFoldDB" id="L1J408"/>
<dbReference type="GeneID" id="17299822"/>
<proteinExistence type="predicted"/>
<dbReference type="HOGENOM" id="CLU_1158261_0_0_1"/>
<dbReference type="EMBL" id="JH993012">
    <property type="protein sequence ID" value="EKX43067.1"/>
    <property type="molecule type" value="Genomic_DNA"/>
</dbReference>
<reference evidence="4" key="2">
    <citation type="submission" date="2012-11" db="EMBL/GenBank/DDBJ databases">
        <authorList>
            <person name="Kuo A."/>
            <person name="Curtis B.A."/>
            <person name="Tanifuji G."/>
            <person name="Burki F."/>
            <person name="Gruber A."/>
            <person name="Irimia M."/>
            <person name="Maruyama S."/>
            <person name="Arias M.C."/>
            <person name="Ball S.G."/>
            <person name="Gile G.H."/>
            <person name="Hirakawa Y."/>
            <person name="Hopkins J.F."/>
            <person name="Rensing S.A."/>
            <person name="Schmutz J."/>
            <person name="Symeonidi A."/>
            <person name="Elias M."/>
            <person name="Eveleigh R.J."/>
            <person name="Herman E.K."/>
            <person name="Klute M.J."/>
            <person name="Nakayama T."/>
            <person name="Obornik M."/>
            <person name="Reyes-Prieto A."/>
            <person name="Armbrust E.V."/>
            <person name="Aves S.J."/>
            <person name="Beiko R.G."/>
            <person name="Coutinho P."/>
            <person name="Dacks J.B."/>
            <person name="Durnford D.G."/>
            <person name="Fast N.M."/>
            <person name="Green B.R."/>
            <person name="Grisdale C."/>
            <person name="Hempe F."/>
            <person name="Henrissat B."/>
            <person name="Hoppner M.P."/>
            <person name="Ishida K.-I."/>
            <person name="Kim E."/>
            <person name="Koreny L."/>
            <person name="Kroth P.G."/>
            <person name="Liu Y."/>
            <person name="Malik S.-B."/>
            <person name="Maier U.G."/>
            <person name="McRose D."/>
            <person name="Mock T."/>
            <person name="Neilson J.A."/>
            <person name="Onodera N.T."/>
            <person name="Poole A.M."/>
            <person name="Pritham E.J."/>
            <person name="Richards T.A."/>
            <person name="Rocap G."/>
            <person name="Roy S.W."/>
            <person name="Sarai C."/>
            <person name="Schaack S."/>
            <person name="Shirato S."/>
            <person name="Slamovits C.H."/>
            <person name="Spencer D.F."/>
            <person name="Suzuki S."/>
            <person name="Worden A.Z."/>
            <person name="Zauner S."/>
            <person name="Barry K."/>
            <person name="Bell C."/>
            <person name="Bharti A.K."/>
            <person name="Crow J.A."/>
            <person name="Grimwood J."/>
            <person name="Kramer R."/>
            <person name="Lindquist E."/>
            <person name="Lucas S."/>
            <person name="Salamov A."/>
            <person name="McFadden G.I."/>
            <person name="Lane C.E."/>
            <person name="Keeling P.J."/>
            <person name="Gray M.W."/>
            <person name="Grigoriev I.V."/>
            <person name="Archibald J.M."/>
        </authorList>
    </citation>
    <scope>NUCLEOTIDE SEQUENCE</scope>
    <source>
        <strain evidence="4">CCMP2712</strain>
    </source>
</reference>
<sequence length="240" mass="26411">MLRSVEDAKDEERRDTAEQMKRDGNVAFKAHEAKKALGFYARGIAMLESKAKKASETSSPAQKSKFECGSKITMAVQDGGLQMEGIVSCVNGDGTYDIMLDCGDDHDNVPESKLRLIETQGDNASTQELLAALYLNAARCMYQLEQYAQGAKLATKSISCNPTNGAAFFVRGRCRLGIPTLDDARADLRQAVASDSGNAEFRNTLAECQRRIKDRNESNRETARMFLNYCREEGISAPTL</sequence>
<feature type="region of interest" description="Disordered" evidence="1">
    <location>
        <begin position="1"/>
        <end position="22"/>
    </location>
</feature>
<dbReference type="OrthoDB" id="629492at2759"/>
<protein>
    <submittedName>
        <fullName evidence="2 3">Uncharacterized protein</fullName>
    </submittedName>
</protein>
<dbReference type="RefSeq" id="XP_005830047.1">
    <property type="nucleotide sequence ID" value="XM_005829990.1"/>
</dbReference>
<dbReference type="InterPro" id="IPR011990">
    <property type="entry name" value="TPR-like_helical_dom_sf"/>
</dbReference>
<dbReference type="InterPro" id="IPR050754">
    <property type="entry name" value="FKBP4/5/8-like"/>
</dbReference>
<evidence type="ECO:0000313" key="4">
    <source>
        <dbReference type="Proteomes" id="UP000011087"/>
    </source>
</evidence>
<dbReference type="STRING" id="905079.L1J408"/>
<dbReference type="Gene3D" id="1.25.40.10">
    <property type="entry name" value="Tetratricopeptide repeat domain"/>
    <property type="match status" value="2"/>
</dbReference>
<evidence type="ECO:0000313" key="2">
    <source>
        <dbReference type="EMBL" id="EKX43067.1"/>
    </source>
</evidence>
<evidence type="ECO:0000313" key="3">
    <source>
        <dbReference type="EnsemblProtists" id="EKX43067"/>
    </source>
</evidence>
<dbReference type="EnsemblProtists" id="EKX43067">
    <property type="protein sequence ID" value="EKX43067"/>
    <property type="gene ID" value="GUITHDRAFT_110792"/>
</dbReference>
<gene>
    <name evidence="2" type="ORF">GUITHDRAFT_110792</name>
</gene>
<name>L1J408_GUITC</name>
<organism evidence="2">
    <name type="scientific">Guillardia theta (strain CCMP2712)</name>
    <name type="common">Cryptophyte</name>
    <dbReference type="NCBI Taxonomy" id="905079"/>
    <lineage>
        <taxon>Eukaryota</taxon>
        <taxon>Cryptophyceae</taxon>
        <taxon>Pyrenomonadales</taxon>
        <taxon>Geminigeraceae</taxon>
        <taxon>Guillardia</taxon>
    </lineage>
</organism>
<dbReference type="Proteomes" id="UP000011087">
    <property type="component" value="Unassembled WGS sequence"/>
</dbReference>
<keyword evidence="4" id="KW-1185">Reference proteome</keyword>
<evidence type="ECO:0000256" key="1">
    <source>
        <dbReference type="SAM" id="MobiDB-lite"/>
    </source>
</evidence>
<reference evidence="3" key="3">
    <citation type="submission" date="2016-03" db="UniProtKB">
        <authorList>
            <consortium name="EnsemblProtists"/>
        </authorList>
    </citation>
    <scope>IDENTIFICATION</scope>
</reference>
<reference evidence="2 4" key="1">
    <citation type="journal article" date="2012" name="Nature">
        <title>Algal genomes reveal evolutionary mosaicism and the fate of nucleomorphs.</title>
        <authorList>
            <consortium name="DOE Joint Genome Institute"/>
            <person name="Curtis B.A."/>
            <person name="Tanifuji G."/>
            <person name="Burki F."/>
            <person name="Gruber A."/>
            <person name="Irimia M."/>
            <person name="Maruyama S."/>
            <person name="Arias M.C."/>
            <person name="Ball S.G."/>
            <person name="Gile G.H."/>
            <person name="Hirakawa Y."/>
            <person name="Hopkins J.F."/>
            <person name="Kuo A."/>
            <person name="Rensing S.A."/>
            <person name="Schmutz J."/>
            <person name="Symeonidi A."/>
            <person name="Elias M."/>
            <person name="Eveleigh R.J."/>
            <person name="Herman E.K."/>
            <person name="Klute M.J."/>
            <person name="Nakayama T."/>
            <person name="Obornik M."/>
            <person name="Reyes-Prieto A."/>
            <person name="Armbrust E.V."/>
            <person name="Aves S.J."/>
            <person name="Beiko R.G."/>
            <person name="Coutinho P."/>
            <person name="Dacks J.B."/>
            <person name="Durnford D.G."/>
            <person name="Fast N.M."/>
            <person name="Green B.R."/>
            <person name="Grisdale C.J."/>
            <person name="Hempel F."/>
            <person name="Henrissat B."/>
            <person name="Hoppner M.P."/>
            <person name="Ishida K."/>
            <person name="Kim E."/>
            <person name="Koreny L."/>
            <person name="Kroth P.G."/>
            <person name="Liu Y."/>
            <person name="Malik S.B."/>
            <person name="Maier U.G."/>
            <person name="McRose D."/>
            <person name="Mock T."/>
            <person name="Neilson J.A."/>
            <person name="Onodera N.T."/>
            <person name="Poole A.M."/>
            <person name="Pritham E.J."/>
            <person name="Richards T.A."/>
            <person name="Rocap G."/>
            <person name="Roy S.W."/>
            <person name="Sarai C."/>
            <person name="Schaack S."/>
            <person name="Shirato S."/>
            <person name="Slamovits C.H."/>
            <person name="Spencer D.F."/>
            <person name="Suzuki S."/>
            <person name="Worden A.Z."/>
            <person name="Zauner S."/>
            <person name="Barry K."/>
            <person name="Bell C."/>
            <person name="Bharti A.K."/>
            <person name="Crow J.A."/>
            <person name="Grimwood J."/>
            <person name="Kramer R."/>
            <person name="Lindquist E."/>
            <person name="Lucas S."/>
            <person name="Salamov A."/>
            <person name="McFadden G.I."/>
            <person name="Lane C.E."/>
            <person name="Keeling P.J."/>
            <person name="Gray M.W."/>
            <person name="Grigoriev I.V."/>
            <person name="Archibald J.M."/>
        </authorList>
    </citation>
    <scope>NUCLEOTIDE SEQUENCE</scope>
    <source>
        <strain evidence="2 4">CCMP2712</strain>
    </source>
</reference>
<dbReference type="SUPFAM" id="SSF48452">
    <property type="entry name" value="TPR-like"/>
    <property type="match status" value="1"/>
</dbReference>
<dbReference type="PaxDb" id="55529-EKX43067"/>
<dbReference type="PANTHER" id="PTHR46512">
    <property type="entry name" value="PEPTIDYLPROLYL ISOMERASE"/>
    <property type="match status" value="1"/>
</dbReference>
<dbReference type="KEGG" id="gtt:GUITHDRAFT_110792"/>
<accession>L1J408</accession>